<dbReference type="EMBL" id="BSNC01000004">
    <property type="protein sequence ID" value="GLP96379.1"/>
    <property type="molecule type" value="Genomic_DNA"/>
</dbReference>
<feature type="domain" description="CN hydrolase" evidence="1">
    <location>
        <begin position="3"/>
        <end position="255"/>
    </location>
</feature>
<dbReference type="InterPro" id="IPR036526">
    <property type="entry name" value="C-N_Hydrolase_sf"/>
</dbReference>
<dbReference type="RefSeq" id="WP_095505186.1">
    <property type="nucleotide sequence ID" value="NZ_BSNC01000004.1"/>
</dbReference>
<dbReference type="AlphaFoldDB" id="A0AA37RW27"/>
<gene>
    <name evidence="2" type="ORF">GCM10007895_16850</name>
</gene>
<sequence length="561" mass="60789">MTIRVAAAQFAVTNDVEQNLATCIRMIRQAGEHNPDLIQLPEFCNHNSWYDDQAHCIDVAVPVGGDFLNAIADTAKEVNAFVMINCTVRRDNDVITGTNLLFNKQGELVGQTDKQVLIGHENDYLTPSTEVSEIFDTELGKIGLYCCMDGVINEPPRLLGLYGGQILCNALNSFAIDEGTLHIPVRAAENKVWVVAANKVGPLIPEALLEPVSEATQIPVKFLSGAGDSQIVAPDGRVLAIAGKDEEVIWADIDVSEANNKTRPDGTDVFANRRTDLYSVLAQDPATQDLPQASLVESVSAATIAIKGGEQAAIADAVEQIQSLQNQGVKLIALPELFWLTKNADTQAGHELSQTAVDAIASVLQAETYVSTSIVAEQNGAASHCGVLISNQGVVLQQGQIHASNRFGWSAQADRVETLDTVYGKLAVLLEDDAIYPELGRLYAFAGADVILAPLNTQESWQSQTGLRERAAENRINIVAASGEVENCIICFMQHDFTLMTPWKNRKFDGLLSEGEFVRATDTQLIANVHPSASANKVASHRTHLINNRPWRQMATVVDSE</sequence>
<reference evidence="2" key="1">
    <citation type="journal article" date="2014" name="Int. J. Syst. Evol. Microbiol.">
        <title>Complete genome sequence of Corynebacterium casei LMG S-19264T (=DSM 44701T), isolated from a smear-ripened cheese.</title>
        <authorList>
            <consortium name="US DOE Joint Genome Institute (JGI-PGF)"/>
            <person name="Walter F."/>
            <person name="Albersmeier A."/>
            <person name="Kalinowski J."/>
            <person name="Ruckert C."/>
        </authorList>
    </citation>
    <scope>NUCLEOTIDE SEQUENCE</scope>
    <source>
        <strain evidence="2">NBRC 101628</strain>
    </source>
</reference>
<organism evidence="2 3">
    <name type="scientific">Paraferrimonas sedimenticola</name>
    <dbReference type="NCBI Taxonomy" id="375674"/>
    <lineage>
        <taxon>Bacteria</taxon>
        <taxon>Pseudomonadati</taxon>
        <taxon>Pseudomonadota</taxon>
        <taxon>Gammaproteobacteria</taxon>
        <taxon>Alteromonadales</taxon>
        <taxon>Ferrimonadaceae</taxon>
        <taxon>Paraferrimonas</taxon>
    </lineage>
</organism>
<keyword evidence="3" id="KW-1185">Reference proteome</keyword>
<protein>
    <submittedName>
        <fullName evidence="2">Amidohydrolase</fullName>
    </submittedName>
</protein>
<dbReference type="InterPro" id="IPR003010">
    <property type="entry name" value="C-N_Hydrolase"/>
</dbReference>
<evidence type="ECO:0000259" key="1">
    <source>
        <dbReference type="PROSITE" id="PS50263"/>
    </source>
</evidence>
<proteinExistence type="predicted"/>
<dbReference type="SUPFAM" id="SSF56317">
    <property type="entry name" value="Carbon-nitrogen hydrolase"/>
    <property type="match status" value="2"/>
</dbReference>
<dbReference type="Gene3D" id="3.60.110.10">
    <property type="entry name" value="Carbon-nitrogen hydrolase"/>
    <property type="match status" value="2"/>
</dbReference>
<dbReference type="Proteomes" id="UP001161422">
    <property type="component" value="Unassembled WGS sequence"/>
</dbReference>
<dbReference type="Pfam" id="PF00795">
    <property type="entry name" value="CN_hydrolase"/>
    <property type="match status" value="2"/>
</dbReference>
<dbReference type="PANTHER" id="PTHR23088">
    <property type="entry name" value="NITRILASE-RELATED"/>
    <property type="match status" value="1"/>
</dbReference>
<feature type="domain" description="CN hydrolase" evidence="1">
    <location>
        <begin position="286"/>
        <end position="531"/>
    </location>
</feature>
<comment type="caution">
    <text evidence="2">The sequence shown here is derived from an EMBL/GenBank/DDBJ whole genome shotgun (WGS) entry which is preliminary data.</text>
</comment>
<name>A0AA37RW27_9GAMM</name>
<evidence type="ECO:0000313" key="3">
    <source>
        <dbReference type="Proteomes" id="UP001161422"/>
    </source>
</evidence>
<dbReference type="CDD" id="cd07197">
    <property type="entry name" value="nitrilase"/>
    <property type="match status" value="1"/>
</dbReference>
<accession>A0AA37RW27</accession>
<evidence type="ECO:0000313" key="2">
    <source>
        <dbReference type="EMBL" id="GLP96379.1"/>
    </source>
</evidence>
<reference evidence="2" key="2">
    <citation type="submission" date="2023-01" db="EMBL/GenBank/DDBJ databases">
        <title>Draft genome sequence of Paraferrimonas sedimenticola strain NBRC 101628.</title>
        <authorList>
            <person name="Sun Q."/>
            <person name="Mori K."/>
        </authorList>
    </citation>
    <scope>NUCLEOTIDE SEQUENCE</scope>
    <source>
        <strain evidence="2">NBRC 101628</strain>
    </source>
</reference>
<dbReference type="PROSITE" id="PS50263">
    <property type="entry name" value="CN_HYDROLASE"/>
    <property type="match status" value="2"/>
</dbReference>
<dbReference type="PANTHER" id="PTHR23088:SF27">
    <property type="entry name" value="DEAMINATED GLUTATHIONE AMIDASE"/>
    <property type="match status" value="1"/>
</dbReference>